<evidence type="ECO:0000259" key="7">
    <source>
        <dbReference type="SMART" id="SM00842"/>
    </source>
</evidence>
<dbReference type="PIRSF" id="PIRSF003101">
    <property type="entry name" value="FtsA"/>
    <property type="match status" value="1"/>
</dbReference>
<name>A0A212QIW5_RHOAC</name>
<comment type="subcellular location">
    <subcellularLocation>
        <location evidence="5">Cell membrane</location>
        <topology evidence="5">Peripheral membrane protein</topology>
        <orientation evidence="5">Cytoplasmic side</orientation>
    </subcellularLocation>
    <text evidence="5">Localizes to the Z ring in an FtsZ-dependent manner. Targeted to the membrane through a conserved C-terminal amphipathic helix.</text>
</comment>
<reference evidence="9" key="1">
    <citation type="submission" date="2017-06" db="EMBL/GenBank/DDBJ databases">
        <authorList>
            <person name="Varghese N."/>
            <person name="Submissions S."/>
        </authorList>
    </citation>
    <scope>NUCLEOTIDE SEQUENCE [LARGE SCALE GENOMIC DNA]</scope>
    <source>
        <strain evidence="9">DSM 137</strain>
    </source>
</reference>
<evidence type="ECO:0000313" key="8">
    <source>
        <dbReference type="EMBL" id="SNB59361.1"/>
    </source>
</evidence>
<evidence type="ECO:0000256" key="3">
    <source>
        <dbReference type="ARBA" id="ARBA00023136"/>
    </source>
</evidence>
<accession>A0A212QIW5</accession>
<feature type="domain" description="SHS2" evidence="7">
    <location>
        <begin position="21"/>
        <end position="217"/>
    </location>
</feature>
<evidence type="ECO:0000313" key="9">
    <source>
        <dbReference type="Proteomes" id="UP000198418"/>
    </source>
</evidence>
<comment type="function">
    <text evidence="5 6">Cell division protein that is involved in the assembly of the Z ring. May serve as a membrane anchor for the Z ring.</text>
</comment>
<dbReference type="GO" id="GO:0009898">
    <property type="term" value="C:cytoplasmic side of plasma membrane"/>
    <property type="evidence" value="ECO:0007669"/>
    <property type="project" value="UniProtKB-UniRule"/>
</dbReference>
<evidence type="ECO:0000256" key="5">
    <source>
        <dbReference type="HAMAP-Rule" id="MF_02033"/>
    </source>
</evidence>
<dbReference type="InterPro" id="IPR020823">
    <property type="entry name" value="Cell_div_FtsA"/>
</dbReference>
<dbReference type="HAMAP" id="MF_02033">
    <property type="entry name" value="FtsA"/>
    <property type="match status" value="1"/>
</dbReference>
<dbReference type="PANTHER" id="PTHR32432">
    <property type="entry name" value="CELL DIVISION PROTEIN FTSA-RELATED"/>
    <property type="match status" value="1"/>
</dbReference>
<evidence type="ECO:0000256" key="2">
    <source>
        <dbReference type="ARBA" id="ARBA00022618"/>
    </source>
</evidence>
<dbReference type="Proteomes" id="UP000198418">
    <property type="component" value="Unassembled WGS sequence"/>
</dbReference>
<keyword evidence="1 5" id="KW-1003">Cell membrane</keyword>
<dbReference type="Gene3D" id="3.30.420.40">
    <property type="match status" value="1"/>
</dbReference>
<dbReference type="NCBIfam" id="TIGR01174">
    <property type="entry name" value="ftsA"/>
    <property type="match status" value="1"/>
</dbReference>
<organism evidence="8 9">
    <name type="scientific">Rhodoblastus acidophilus</name>
    <name type="common">Rhodopseudomonas acidophila</name>
    <dbReference type="NCBI Taxonomy" id="1074"/>
    <lineage>
        <taxon>Bacteria</taxon>
        <taxon>Pseudomonadati</taxon>
        <taxon>Pseudomonadota</taxon>
        <taxon>Alphaproteobacteria</taxon>
        <taxon>Hyphomicrobiales</taxon>
        <taxon>Rhodoblastaceae</taxon>
        <taxon>Rhodoblastus</taxon>
    </lineage>
</organism>
<keyword evidence="2 5" id="KW-0132">Cell division</keyword>
<dbReference type="GO" id="GO:0043093">
    <property type="term" value="P:FtsZ-dependent cytokinesis"/>
    <property type="evidence" value="ECO:0007669"/>
    <property type="project" value="UniProtKB-UniRule"/>
</dbReference>
<dbReference type="InterPro" id="IPR043129">
    <property type="entry name" value="ATPase_NBD"/>
</dbReference>
<dbReference type="RefSeq" id="WP_088519061.1">
    <property type="nucleotide sequence ID" value="NZ_FYDG01000001.1"/>
</dbReference>
<dbReference type="AlphaFoldDB" id="A0A212QIW5"/>
<dbReference type="Pfam" id="PF02491">
    <property type="entry name" value="SHS2_FTSA"/>
    <property type="match status" value="1"/>
</dbReference>
<proteinExistence type="inferred from homology"/>
<comment type="similarity">
    <text evidence="5 6">Belongs to the FtsA/MreB family.</text>
</comment>
<dbReference type="SMART" id="SM00842">
    <property type="entry name" value="FtsA"/>
    <property type="match status" value="1"/>
</dbReference>
<evidence type="ECO:0000256" key="1">
    <source>
        <dbReference type="ARBA" id="ARBA00022475"/>
    </source>
</evidence>
<dbReference type="SUPFAM" id="SSF53067">
    <property type="entry name" value="Actin-like ATPase domain"/>
    <property type="match status" value="2"/>
</dbReference>
<dbReference type="CDD" id="cd24048">
    <property type="entry name" value="ASKHA_NBD_FtsA"/>
    <property type="match status" value="1"/>
</dbReference>
<keyword evidence="9" id="KW-1185">Reference proteome</keyword>
<sequence>MTQPLVLPRLKPISPRKATTLCVLDIGCSKVVCLIARLDPVEASDTLRGRTHRARILGIGHQRSRGVKAGVIVNMEEAEASVRLAVDAAERMAKVQIESVIVANAGGRLAAACFDAAVPIYGPGVSVADLHRVLEATALRTAQPGRAVLHSLPNGFSLDGAGGIRDPRGMMGERLGAHFNVVSADSAALRNLMLAVERCHLSVEAVVATPYAAGLAALVDDEAQLGAIVLDMGGGSVSLGVFQDNRLAHVDAVALGGRHVTMDIARVLNIPLRDAERLKTLHGSAISSPSDERETLPIVQVAEDRDNPAHIPRAHLNRIIAPRVEEILELARDRLNAAGHPVAGRRVVLTGGASQLTGLPEAARRILGGQIRIGRPLGVQGLPDSAKNPGFAVAVGLLIYPQFAAGEYFEPGRSGRVQSTGGGYFGRVGRWLKESF</sequence>
<dbReference type="PANTHER" id="PTHR32432:SF4">
    <property type="entry name" value="CELL DIVISION PROTEIN FTSA"/>
    <property type="match status" value="1"/>
</dbReference>
<evidence type="ECO:0000256" key="4">
    <source>
        <dbReference type="ARBA" id="ARBA00023306"/>
    </source>
</evidence>
<dbReference type="OrthoDB" id="9810567at2"/>
<dbReference type="InterPro" id="IPR050696">
    <property type="entry name" value="FtsA/MreB"/>
</dbReference>
<dbReference type="EMBL" id="FYDG01000001">
    <property type="protein sequence ID" value="SNB59361.1"/>
    <property type="molecule type" value="Genomic_DNA"/>
</dbReference>
<protein>
    <recommendedName>
        <fullName evidence="5 6">Cell division protein FtsA</fullName>
    </recommendedName>
</protein>
<comment type="subunit">
    <text evidence="5">Self-interacts. Interacts with FtsZ.</text>
</comment>
<dbReference type="Pfam" id="PF14450">
    <property type="entry name" value="FtsA"/>
    <property type="match status" value="1"/>
</dbReference>
<keyword evidence="4 5" id="KW-0131">Cell cycle</keyword>
<evidence type="ECO:0000256" key="6">
    <source>
        <dbReference type="PIRNR" id="PIRNR003101"/>
    </source>
</evidence>
<gene>
    <name evidence="5" type="primary">ftsA</name>
    <name evidence="8" type="ORF">SAMN06265338_101609</name>
</gene>
<dbReference type="InterPro" id="IPR003494">
    <property type="entry name" value="SHS2_FtsA"/>
</dbReference>
<dbReference type="GO" id="GO:0032153">
    <property type="term" value="C:cell division site"/>
    <property type="evidence" value="ECO:0007669"/>
    <property type="project" value="UniProtKB-UniRule"/>
</dbReference>
<keyword evidence="3 5" id="KW-0472">Membrane</keyword>